<protein>
    <submittedName>
        <fullName evidence="2">Nucleotidyltransferase family protein</fullName>
    </submittedName>
</protein>
<dbReference type="CDD" id="cd04182">
    <property type="entry name" value="GT_2_like_f"/>
    <property type="match status" value="1"/>
</dbReference>
<gene>
    <name evidence="2" type="ORF">WMO45_09025</name>
</gene>
<reference evidence="2 3" key="1">
    <citation type="submission" date="2024-03" db="EMBL/GenBank/DDBJ databases">
        <title>Human intestinal bacterial collection.</title>
        <authorList>
            <person name="Pauvert C."/>
            <person name="Hitch T.C.A."/>
            <person name="Clavel T."/>
        </authorList>
    </citation>
    <scope>NUCLEOTIDE SEQUENCE [LARGE SCALE GENOMIC DNA]</scope>
    <source>
        <strain evidence="2 3">CLA-AP-H34</strain>
    </source>
</reference>
<dbReference type="Pfam" id="PF12804">
    <property type="entry name" value="NTP_transf_3"/>
    <property type="match status" value="1"/>
</dbReference>
<feature type="domain" description="MobA-like NTP transferase" evidence="1">
    <location>
        <begin position="5"/>
        <end position="163"/>
    </location>
</feature>
<dbReference type="RefSeq" id="WP_349140338.1">
    <property type="nucleotide sequence ID" value="NZ_JBBMFT010000004.1"/>
</dbReference>
<dbReference type="PANTHER" id="PTHR43777:SF1">
    <property type="entry name" value="MOLYBDENUM COFACTOR CYTIDYLYLTRANSFERASE"/>
    <property type="match status" value="1"/>
</dbReference>
<dbReference type="PANTHER" id="PTHR43777">
    <property type="entry name" value="MOLYBDENUM COFACTOR CYTIDYLYLTRANSFERASE"/>
    <property type="match status" value="1"/>
</dbReference>
<dbReference type="InterPro" id="IPR029044">
    <property type="entry name" value="Nucleotide-diphossugar_trans"/>
</dbReference>
<keyword evidence="3" id="KW-1185">Reference proteome</keyword>
<dbReference type="Gene3D" id="3.90.550.10">
    <property type="entry name" value="Spore Coat Polysaccharide Biosynthesis Protein SpsA, Chain A"/>
    <property type="match status" value="1"/>
</dbReference>
<evidence type="ECO:0000313" key="3">
    <source>
        <dbReference type="Proteomes" id="UP001440599"/>
    </source>
</evidence>
<proteinExistence type="predicted"/>
<organism evidence="2 3">
    <name type="scientific">Flavonifractor hominis</name>
    <dbReference type="NCBI Taxonomy" id="3133178"/>
    <lineage>
        <taxon>Bacteria</taxon>
        <taxon>Bacillati</taxon>
        <taxon>Bacillota</taxon>
        <taxon>Clostridia</taxon>
        <taxon>Eubacteriales</taxon>
        <taxon>Oscillospiraceae</taxon>
        <taxon>Flavonifractor</taxon>
    </lineage>
</organism>
<evidence type="ECO:0000313" key="2">
    <source>
        <dbReference type="EMBL" id="MEQ2456665.1"/>
    </source>
</evidence>
<evidence type="ECO:0000259" key="1">
    <source>
        <dbReference type="Pfam" id="PF12804"/>
    </source>
</evidence>
<dbReference type="SUPFAM" id="SSF53448">
    <property type="entry name" value="Nucleotide-diphospho-sugar transferases"/>
    <property type="match status" value="1"/>
</dbReference>
<comment type="caution">
    <text evidence="2">The sequence shown here is derived from an EMBL/GenBank/DDBJ whole genome shotgun (WGS) entry which is preliminary data.</text>
</comment>
<accession>A0ABV1EQ00</accession>
<name>A0ABV1EQ00_9FIRM</name>
<sequence>MKLGAILMASGAGRRFGGNKLLREVEGIPLYRRAMNALAGAGLDRVAVCSPYTEILSAGENCGFLPLFNAGAAEGISASIRLGMTAMEGMDGVLFAVCDQPFLTTNSIIHLLNSFQQSKTAICALSWQGQKGNPVVFPADLFGELSALAGDTGGGAVIRRHPDRLVLVEAFSPKELSDVDKPEDLHA</sequence>
<dbReference type="Proteomes" id="UP001440599">
    <property type="component" value="Unassembled WGS sequence"/>
</dbReference>
<dbReference type="InterPro" id="IPR025877">
    <property type="entry name" value="MobA-like_NTP_Trfase"/>
</dbReference>
<dbReference type="EMBL" id="JBBMFT010000004">
    <property type="protein sequence ID" value="MEQ2456665.1"/>
    <property type="molecule type" value="Genomic_DNA"/>
</dbReference>